<dbReference type="InterPro" id="IPR036249">
    <property type="entry name" value="Thioredoxin-like_sf"/>
</dbReference>
<dbReference type="InterPro" id="IPR051063">
    <property type="entry name" value="PDI"/>
</dbReference>
<dbReference type="Proteomes" id="UP000266841">
    <property type="component" value="Unassembled WGS sequence"/>
</dbReference>
<dbReference type="GO" id="GO:0005783">
    <property type="term" value="C:endoplasmic reticulum"/>
    <property type="evidence" value="ECO:0007669"/>
    <property type="project" value="TreeGrafter"/>
</dbReference>
<proteinExistence type="inferred from homology"/>
<dbReference type="PANTHER" id="PTHR45672:SF3">
    <property type="entry name" value="THIOREDOXIN DOMAIN-CONTAINING PROTEIN 5"/>
    <property type="match status" value="1"/>
</dbReference>
<dbReference type="PANTHER" id="PTHR45672">
    <property type="entry name" value="PROTEIN DISULFIDE-ISOMERASE C17H9.14C-RELATED"/>
    <property type="match status" value="1"/>
</dbReference>
<dbReference type="eggNOG" id="KOG0191">
    <property type="taxonomic scope" value="Eukaryota"/>
</dbReference>
<feature type="region of interest" description="Disordered" evidence="4">
    <location>
        <begin position="25"/>
        <end position="59"/>
    </location>
</feature>
<name>K0SUD8_THAOC</name>
<evidence type="ECO:0000313" key="5">
    <source>
        <dbReference type="EMBL" id="EJK61882.1"/>
    </source>
</evidence>
<evidence type="ECO:0000256" key="2">
    <source>
        <dbReference type="ARBA" id="ARBA00022729"/>
    </source>
</evidence>
<protein>
    <recommendedName>
        <fullName evidence="7">Thioredoxin domain-containing protein</fullName>
    </recommendedName>
</protein>
<keyword evidence="2" id="KW-0732">Signal</keyword>
<comment type="caution">
    <text evidence="5">The sequence shown here is derived from an EMBL/GenBank/DDBJ whole genome shotgun (WGS) entry which is preliminary data.</text>
</comment>
<dbReference type="GO" id="GO:0003756">
    <property type="term" value="F:protein disulfide isomerase activity"/>
    <property type="evidence" value="ECO:0007669"/>
    <property type="project" value="TreeGrafter"/>
</dbReference>
<dbReference type="OrthoDB" id="72053at2759"/>
<evidence type="ECO:0000256" key="3">
    <source>
        <dbReference type="SAM" id="Coils"/>
    </source>
</evidence>
<gene>
    <name evidence="5" type="ORF">THAOC_17546</name>
</gene>
<accession>K0SUD8</accession>
<evidence type="ECO:0008006" key="7">
    <source>
        <dbReference type="Google" id="ProtNLM"/>
    </source>
</evidence>
<evidence type="ECO:0000256" key="1">
    <source>
        <dbReference type="ARBA" id="ARBA00006347"/>
    </source>
</evidence>
<dbReference type="SUPFAM" id="SSF52833">
    <property type="entry name" value="Thioredoxin-like"/>
    <property type="match status" value="1"/>
</dbReference>
<feature type="coiled-coil region" evidence="3">
    <location>
        <begin position="167"/>
        <end position="212"/>
    </location>
</feature>
<dbReference type="Gene3D" id="3.40.30.10">
    <property type="entry name" value="Glutaredoxin"/>
    <property type="match status" value="1"/>
</dbReference>
<evidence type="ECO:0000256" key="4">
    <source>
        <dbReference type="SAM" id="MobiDB-lite"/>
    </source>
</evidence>
<comment type="similarity">
    <text evidence="1">Belongs to the protein disulfide isomerase family.</text>
</comment>
<organism evidence="5 6">
    <name type="scientific">Thalassiosira oceanica</name>
    <name type="common">Marine diatom</name>
    <dbReference type="NCBI Taxonomy" id="159749"/>
    <lineage>
        <taxon>Eukaryota</taxon>
        <taxon>Sar</taxon>
        <taxon>Stramenopiles</taxon>
        <taxon>Ochrophyta</taxon>
        <taxon>Bacillariophyta</taxon>
        <taxon>Coscinodiscophyceae</taxon>
        <taxon>Thalassiosirophycidae</taxon>
        <taxon>Thalassiosirales</taxon>
        <taxon>Thalassiosiraceae</taxon>
        <taxon>Thalassiosira</taxon>
    </lineage>
</organism>
<dbReference type="AlphaFoldDB" id="K0SUD8"/>
<dbReference type="GO" id="GO:0006457">
    <property type="term" value="P:protein folding"/>
    <property type="evidence" value="ECO:0007669"/>
    <property type="project" value="TreeGrafter"/>
</dbReference>
<keyword evidence="6" id="KW-1185">Reference proteome</keyword>
<reference evidence="5 6" key="1">
    <citation type="journal article" date="2012" name="Genome Biol.">
        <title>Genome and low-iron response of an oceanic diatom adapted to chronic iron limitation.</title>
        <authorList>
            <person name="Lommer M."/>
            <person name="Specht M."/>
            <person name="Roy A.S."/>
            <person name="Kraemer L."/>
            <person name="Andreson R."/>
            <person name="Gutowska M.A."/>
            <person name="Wolf J."/>
            <person name="Bergner S.V."/>
            <person name="Schilhabel M.B."/>
            <person name="Klostermeier U.C."/>
            <person name="Beiko R.G."/>
            <person name="Rosenstiel P."/>
            <person name="Hippler M."/>
            <person name="Laroche J."/>
        </authorList>
    </citation>
    <scope>NUCLEOTIDE SEQUENCE [LARGE SCALE GENOMIC DNA]</scope>
    <source>
        <strain evidence="5 6">CCMP1005</strain>
    </source>
</reference>
<dbReference type="EMBL" id="AGNL01019369">
    <property type="protein sequence ID" value="EJK61882.1"/>
    <property type="molecule type" value="Genomic_DNA"/>
</dbReference>
<sequence length="318" mass="35134">MECESVACEYKIFLFACGPRPLRSQCQHPGRQRRPRLPITAMPCTDPGQRRGGPPRGGQPIFFPRGISPLPIIFHTIAFAGSSTQLVADVDCTAEGKPLCDSVGVRGYPTIKWGDPADLQDYQGGRSYDDLKKFADENLKPMCSPKNLDLCDDEKKAEIEKFQSMSDADLNAAIEKEEQKLEDAEEYFKSEVQKLQDRYTALSTEKDEKIEAVKSAGLGLMKAVKAAKPSGSDELVVCVNDAIELCSLWLRKQPASPEPCSSFGGEGGNGCAATTRFIVYVTDLRGVQRINICCCLSTIYYMNLKCFCVMDIFDFGLF</sequence>
<evidence type="ECO:0000313" key="6">
    <source>
        <dbReference type="Proteomes" id="UP000266841"/>
    </source>
</evidence>
<keyword evidence="3" id="KW-0175">Coiled coil</keyword>